<feature type="transmembrane region" description="Helical" evidence="7">
    <location>
        <begin position="200"/>
        <end position="217"/>
    </location>
</feature>
<dbReference type="PANTHER" id="PTHR24221:SF248">
    <property type="entry name" value="ABC TRANSPORTER TRANSMEMBRANE REGION"/>
    <property type="match status" value="1"/>
</dbReference>
<keyword evidence="12" id="KW-1185">Reference proteome</keyword>
<evidence type="ECO:0000256" key="4">
    <source>
        <dbReference type="ARBA" id="ARBA00022840"/>
    </source>
</evidence>
<keyword evidence="4" id="KW-0067">ATP-binding</keyword>
<dbReference type="PROSITE" id="PS50893">
    <property type="entry name" value="ABC_TRANSPORTER_2"/>
    <property type="match status" value="1"/>
</dbReference>
<dbReference type="RefSeq" id="WP_345315262.1">
    <property type="nucleotide sequence ID" value="NZ_BAABLF010000004.1"/>
</dbReference>
<reference evidence="12" key="1">
    <citation type="journal article" date="2019" name="Int. J. Syst. Evol. Microbiol.">
        <title>The Global Catalogue of Microorganisms (GCM) 10K type strain sequencing project: providing services to taxonomists for standard genome sequencing and annotation.</title>
        <authorList>
            <consortium name="The Broad Institute Genomics Platform"/>
            <consortium name="The Broad Institute Genome Sequencing Center for Infectious Disease"/>
            <person name="Wu L."/>
            <person name="Ma J."/>
        </authorList>
    </citation>
    <scope>NUCLEOTIDE SEQUENCE [LARGE SCALE GENOMIC DNA]</scope>
    <source>
        <strain evidence="12">JCM 18720</strain>
    </source>
</reference>
<evidence type="ECO:0000256" key="2">
    <source>
        <dbReference type="ARBA" id="ARBA00022692"/>
    </source>
</evidence>
<comment type="caution">
    <text evidence="11">The sequence shown here is derived from an EMBL/GenBank/DDBJ whole genome shotgun (WGS) entry which is preliminary data.</text>
</comment>
<evidence type="ECO:0000259" key="8">
    <source>
        <dbReference type="PROSITE" id="PS50893"/>
    </source>
</evidence>
<evidence type="ECO:0000256" key="5">
    <source>
        <dbReference type="ARBA" id="ARBA00022989"/>
    </source>
</evidence>
<dbReference type="NCBIfam" id="TIGR03375">
    <property type="entry name" value="type_I_sec_LssB"/>
    <property type="match status" value="1"/>
</dbReference>
<feature type="transmembrane region" description="Helical" evidence="7">
    <location>
        <begin position="166"/>
        <end position="188"/>
    </location>
</feature>
<dbReference type="EMBL" id="BAABLF010000004">
    <property type="protein sequence ID" value="GAA5186777.1"/>
    <property type="molecule type" value="Genomic_DNA"/>
</dbReference>
<keyword evidence="5 7" id="KW-1133">Transmembrane helix</keyword>
<dbReference type="InterPro" id="IPR039421">
    <property type="entry name" value="Type_1_exporter"/>
</dbReference>
<feature type="domain" description="Peptidase C39" evidence="10">
    <location>
        <begin position="9"/>
        <end position="131"/>
    </location>
</feature>
<dbReference type="PANTHER" id="PTHR24221">
    <property type="entry name" value="ATP-BINDING CASSETTE SUB-FAMILY B"/>
    <property type="match status" value="1"/>
</dbReference>
<dbReference type="Pfam" id="PF00005">
    <property type="entry name" value="ABC_tran"/>
    <property type="match status" value="1"/>
</dbReference>
<dbReference type="SMART" id="SM00382">
    <property type="entry name" value="AAA"/>
    <property type="match status" value="1"/>
</dbReference>
<dbReference type="Pfam" id="PF00664">
    <property type="entry name" value="ABC_membrane"/>
    <property type="match status" value="1"/>
</dbReference>
<keyword evidence="6 7" id="KW-0472">Membrane</keyword>
<feature type="transmembrane region" description="Helical" evidence="7">
    <location>
        <begin position="302"/>
        <end position="319"/>
    </location>
</feature>
<feature type="domain" description="ABC transmembrane type-1" evidence="9">
    <location>
        <begin position="166"/>
        <end position="444"/>
    </location>
</feature>
<evidence type="ECO:0000256" key="1">
    <source>
        <dbReference type="ARBA" id="ARBA00004651"/>
    </source>
</evidence>
<dbReference type="InterPro" id="IPR017750">
    <property type="entry name" value="ATPase_T1SS"/>
</dbReference>
<dbReference type="CDD" id="cd18587">
    <property type="entry name" value="ABC_6TM_LapB_like"/>
    <property type="match status" value="1"/>
</dbReference>
<dbReference type="PROSITE" id="PS50990">
    <property type="entry name" value="PEPTIDASE_C39"/>
    <property type="match status" value="1"/>
</dbReference>
<dbReference type="InterPro" id="IPR036640">
    <property type="entry name" value="ABC1_TM_sf"/>
</dbReference>
<dbReference type="InterPro" id="IPR011527">
    <property type="entry name" value="ABC1_TM_dom"/>
</dbReference>
<feature type="domain" description="ABC transporter" evidence="8">
    <location>
        <begin position="478"/>
        <end position="713"/>
    </location>
</feature>
<feature type="transmembrane region" description="Helical" evidence="7">
    <location>
        <begin position="272"/>
        <end position="296"/>
    </location>
</feature>
<keyword evidence="3" id="KW-0547">Nucleotide-binding</keyword>
<evidence type="ECO:0000259" key="10">
    <source>
        <dbReference type="PROSITE" id="PS50990"/>
    </source>
</evidence>
<gene>
    <name evidence="11" type="ORF">GCM10025772_02950</name>
</gene>
<evidence type="ECO:0000313" key="12">
    <source>
        <dbReference type="Proteomes" id="UP001501600"/>
    </source>
</evidence>
<keyword evidence="2 7" id="KW-0812">Transmembrane</keyword>
<accession>A0ABP9RUG2</accession>
<organism evidence="11 12">
    <name type="scientific">Ferrimonas gelatinilytica</name>
    <dbReference type="NCBI Taxonomy" id="1255257"/>
    <lineage>
        <taxon>Bacteria</taxon>
        <taxon>Pseudomonadati</taxon>
        <taxon>Pseudomonadota</taxon>
        <taxon>Gammaproteobacteria</taxon>
        <taxon>Alteromonadales</taxon>
        <taxon>Ferrimonadaceae</taxon>
        <taxon>Ferrimonas</taxon>
    </lineage>
</organism>
<dbReference type="InterPro" id="IPR003439">
    <property type="entry name" value="ABC_transporter-like_ATP-bd"/>
</dbReference>
<dbReference type="InterPro" id="IPR003593">
    <property type="entry name" value="AAA+_ATPase"/>
</dbReference>
<evidence type="ECO:0000256" key="6">
    <source>
        <dbReference type="ARBA" id="ARBA00023136"/>
    </source>
</evidence>
<feature type="transmembrane region" description="Helical" evidence="7">
    <location>
        <begin position="384"/>
        <end position="406"/>
    </location>
</feature>
<dbReference type="Gene3D" id="1.20.1560.10">
    <property type="entry name" value="ABC transporter type 1, transmembrane domain"/>
    <property type="match status" value="1"/>
</dbReference>
<evidence type="ECO:0000256" key="7">
    <source>
        <dbReference type="SAM" id="Phobius"/>
    </source>
</evidence>
<dbReference type="Gene3D" id="3.40.50.300">
    <property type="entry name" value="P-loop containing nucleotide triphosphate hydrolases"/>
    <property type="match status" value="1"/>
</dbReference>
<proteinExistence type="predicted"/>
<dbReference type="InterPro" id="IPR005074">
    <property type="entry name" value="Peptidase_C39"/>
</dbReference>
<evidence type="ECO:0000313" key="11">
    <source>
        <dbReference type="EMBL" id="GAA5186777.1"/>
    </source>
</evidence>
<protein>
    <submittedName>
        <fullName evidence="11">Type I secretion system permease/ATPase</fullName>
    </submittedName>
</protein>
<evidence type="ECO:0000259" key="9">
    <source>
        <dbReference type="PROSITE" id="PS50929"/>
    </source>
</evidence>
<dbReference type="Gene3D" id="3.90.70.10">
    <property type="entry name" value="Cysteine proteinases"/>
    <property type="match status" value="1"/>
</dbReference>
<dbReference type="Proteomes" id="UP001501600">
    <property type="component" value="Unassembled WGS sequence"/>
</dbReference>
<comment type="subcellular location">
    <subcellularLocation>
        <location evidence="1">Cell membrane</location>
        <topology evidence="1">Multi-pass membrane protein</topology>
    </subcellularLocation>
</comment>
<dbReference type="Pfam" id="PF03412">
    <property type="entry name" value="Peptidase_C39"/>
    <property type="match status" value="1"/>
</dbReference>
<dbReference type="PROSITE" id="PS50929">
    <property type="entry name" value="ABC_TM1F"/>
    <property type="match status" value="1"/>
</dbReference>
<name>A0ABP9RUG2_9GAMM</name>
<dbReference type="InterPro" id="IPR027417">
    <property type="entry name" value="P-loop_NTPase"/>
</dbReference>
<evidence type="ECO:0000256" key="3">
    <source>
        <dbReference type="ARBA" id="ARBA00022741"/>
    </source>
</evidence>
<sequence>MAMTSNPQQHAAPVASPLLDNLLWLAAYHGLQAEPHSVVANIPLLEGDLPLSHLEDAARRAGLNSRRLSMPLAQLGGTALPCLLALRDQPPMVLLSLADDQATLLDPLSQGELVWPRSQLEAVYLGQAILVKPALKPDNRADTPKTAEGHWFWQPVRRSASLYRDIIIASLLINLFALVSPLFIMNVYDRIVPNLAYDSLWVLALGAAIAYLFDILLKQARAALIDYAGKQTDLSVSRTLFSRMLGMQMQHRPLSTGAMARQFGEFDSVREFIASTTIGTLVDLPFSLLFLAIIAWVAGPLVLPPLLAIVLMIAITAALQPKMAHASQQSQRFADLRHAHLYESITGLETIKSAGAEGAIQYSWEKMQAHSADWQMKSRKLTNLASHLCAFLVQLSVLLVVIIGVYRLESGLLSMGGIIAAVILTGRAISPMAQMIGLLSRMHQIKATVGKLDELMQLPQDTEAHKHYPDVGRLQGRLQASDLHFRYDDNGPDSLRQVNFSINAGERVALIGRNGSGKTSLAKLLLGLLRPSSGQLRFDGKDSLQLHSSFLRHQIGYVPQDVKLFYGSIRDNILLGSHQVSDAQLLAAVERSGVALFTDLDADGLNRQVGESGSALSAGQRQSVALARALLNDPPILILDEPTASLDARAERQFTRTLAALPRNKTIVLITHKQPLLELVDRILVLERGRLVANGPKSEVLKKLRQDQPSEARA</sequence>
<dbReference type="SUPFAM" id="SSF90123">
    <property type="entry name" value="ABC transporter transmembrane region"/>
    <property type="match status" value="1"/>
</dbReference>
<dbReference type="SUPFAM" id="SSF52540">
    <property type="entry name" value="P-loop containing nucleoside triphosphate hydrolases"/>
    <property type="match status" value="1"/>
</dbReference>